<feature type="compositionally biased region" description="Polar residues" evidence="2">
    <location>
        <begin position="765"/>
        <end position="784"/>
    </location>
</feature>
<feature type="compositionally biased region" description="Basic and acidic residues" evidence="2">
    <location>
        <begin position="1133"/>
        <end position="1153"/>
    </location>
</feature>
<feature type="compositionally biased region" description="Low complexity" evidence="2">
    <location>
        <begin position="1056"/>
        <end position="1070"/>
    </location>
</feature>
<evidence type="ECO:0000313" key="6">
    <source>
        <dbReference type="RefSeq" id="XP_005098343.1"/>
    </source>
</evidence>
<dbReference type="InterPro" id="IPR013517">
    <property type="entry name" value="FG-GAP"/>
</dbReference>
<keyword evidence="5" id="KW-1185">Reference proteome</keyword>
<sequence length="1153" mass="128989">MWWWSAVLISTVLCQVVHGAGMFKSVTSQLIPFNTVQKNYGVAVTNVGNGDGPMEWVVAGYSGPNLVLQYDKATGRYTNIAQRGTPYEVLMDAEGDAIGVCACDIDGDGLEEIYFLNTNDRYSGPKLVKDRLFKWRNGVYVDLFSDDWNKNVSSMFAGRSVACIDRTGSGKYGILVATYAETFRAYKKGSFGLIEMDEVHPINNIARGNIVLHDVALDAGIDFSTGGRGIVVGPIVGDDGFSDIYFVNEGNYQLRNRADNALFKNDGRGHFTNMAKEMNLDDDYPGRGVTLADFNNDGLIDIVYGNWMSPHKLLIQRIDSYGNSIFDNVATPTFEKSSPIRTVIAADFDNNGYLDVFMNNIVYGPHDASNKLYEIQPNGNSVTIVNENIGDAVEKTGYGTGASVADVDNDGVLELLIAHGESKAEGLSFYHVMKADSHNWIRFLPLTRYGAPARGAKVTVTLDGREGMKLTRIIDGGSGYLCAMEPVAHFGLGRNTARQVEITWPNGQRKTLTLSPSDVKKTHEVTISGRVTSKEPDSSPSSWHTGGVKHHSQSVGGSSVQAARAPRVEYVNPTQARRRPSSRTNSEVPRRGRTEASSRPERRRTDRRDRVRGGRRRTRYRYNTTPAPQPPTTTTVKPTWRPAYPTSRYSYSSQSRGRYNYRRQGSTSRPTYYERSGTRTTSSPRGKENPPTSSRGESTLESSRRYDGERRSSSGHRQNQGSETPERLRSGSRHREQIRGSNSYRRVQTSSRQRSHTTRTKESPETSSSSRRYNTWTRTDSNPNPYDAYYRQHYAGSRGKSDSSRVSPYRYIPYHQSRASPSSSTDSRYRQRGYASSSAASTRPRYNPKTQAYGNTNSRREYAPTNPATSTNRHGQRTHTGQSPSTGSTSSRYDQRNYGNSHYNRRTDQQHSRVNQQVHHRGSQTNQAHHTGSRTTAHTGTKTTDRQTADRGGHSHHSHSGSNTRHNVQTDPHRRKQVTGTGESTAERHSTDSRYYRRGSRGSTSGRDPRLDPYRSRPSSTSTHTSSGWKEAAKQSPPSTNPSSYYGSRYHRKLQSSSTNPNTSRTRSNSWTYGRQRSAVDKSHNKSPSSSSHHNNRNYHTDHRNAGSSHTGATTRPRRREATASEYTPGQRYNDHRYNRANTDKESMRSRQG</sequence>
<evidence type="ECO:0000313" key="5">
    <source>
        <dbReference type="Proteomes" id="UP000694888"/>
    </source>
</evidence>
<feature type="region of interest" description="Disordered" evidence="2">
    <location>
        <begin position="812"/>
        <end position="1153"/>
    </location>
</feature>
<dbReference type="Proteomes" id="UP000694888">
    <property type="component" value="Unplaced"/>
</dbReference>
<gene>
    <name evidence="6" type="primary">LOC101863511</name>
</gene>
<feature type="compositionally biased region" description="Polar residues" evidence="2">
    <location>
        <begin position="678"/>
        <end position="701"/>
    </location>
</feature>
<dbReference type="Pfam" id="PF07593">
    <property type="entry name" value="UnbV_ASPIC"/>
    <property type="match status" value="1"/>
</dbReference>
<evidence type="ECO:0000256" key="1">
    <source>
        <dbReference type="ARBA" id="ARBA00022729"/>
    </source>
</evidence>
<evidence type="ECO:0000259" key="4">
    <source>
        <dbReference type="Pfam" id="PF07593"/>
    </source>
</evidence>
<feature type="compositionally biased region" description="Low complexity" evidence="2">
    <location>
        <begin position="817"/>
        <end position="826"/>
    </location>
</feature>
<feature type="compositionally biased region" description="Polar residues" evidence="2">
    <location>
        <begin position="1036"/>
        <end position="1046"/>
    </location>
</feature>
<evidence type="ECO:0000256" key="3">
    <source>
        <dbReference type="SAM" id="SignalP"/>
    </source>
</evidence>
<feature type="compositionally biased region" description="Low complexity" evidence="2">
    <location>
        <begin position="621"/>
        <end position="666"/>
    </location>
</feature>
<feature type="compositionally biased region" description="Basic and acidic residues" evidence="2">
    <location>
        <begin position="943"/>
        <end position="953"/>
    </location>
</feature>
<dbReference type="RefSeq" id="XP_005098343.1">
    <property type="nucleotide sequence ID" value="XM_005098286.3"/>
</dbReference>
<feature type="domain" description="ASPIC/UnbV" evidence="4">
    <location>
        <begin position="453"/>
        <end position="513"/>
    </location>
</feature>
<reference evidence="6" key="1">
    <citation type="submission" date="2025-08" db="UniProtKB">
        <authorList>
            <consortium name="RefSeq"/>
        </authorList>
    </citation>
    <scope>IDENTIFICATION</scope>
</reference>
<feature type="compositionally biased region" description="Low complexity" evidence="2">
    <location>
        <begin position="878"/>
        <end position="891"/>
    </location>
</feature>
<feature type="region of interest" description="Disordered" evidence="2">
    <location>
        <begin position="513"/>
        <end position="789"/>
    </location>
</feature>
<dbReference type="SUPFAM" id="SSF69318">
    <property type="entry name" value="Integrin alpha N-terminal domain"/>
    <property type="match status" value="1"/>
</dbReference>
<feature type="signal peptide" evidence="3">
    <location>
        <begin position="1"/>
        <end position="19"/>
    </location>
</feature>
<feature type="compositionally biased region" description="Basic and acidic residues" evidence="2">
    <location>
        <begin position="702"/>
        <end position="712"/>
    </location>
</feature>
<feature type="compositionally biased region" description="Polar residues" evidence="2">
    <location>
        <begin position="912"/>
        <end position="942"/>
    </location>
</feature>
<dbReference type="Pfam" id="PF13517">
    <property type="entry name" value="FG-GAP_3"/>
    <property type="match status" value="1"/>
</dbReference>
<protein>
    <submittedName>
        <fullName evidence="6">Filaggrin isoform X2</fullName>
    </submittedName>
</protein>
<dbReference type="GeneID" id="101863511"/>
<feature type="compositionally biased region" description="Low complexity" evidence="2">
    <location>
        <begin position="743"/>
        <end position="752"/>
    </location>
</feature>
<dbReference type="InterPro" id="IPR011519">
    <property type="entry name" value="UnbV_ASPIC"/>
</dbReference>
<feature type="compositionally biased region" description="Basic and acidic residues" evidence="2">
    <location>
        <begin position="724"/>
        <end position="738"/>
    </location>
</feature>
<proteinExistence type="predicted"/>
<accession>A0ABM0JPA0</accession>
<name>A0ABM0JPA0_APLCA</name>
<dbReference type="InterPro" id="IPR027039">
    <property type="entry name" value="Crtac1"/>
</dbReference>
<dbReference type="PANTHER" id="PTHR16026">
    <property type="entry name" value="CARTILAGE ACIDIC PROTEIN 1"/>
    <property type="match status" value="1"/>
</dbReference>
<feature type="chain" id="PRO_5045270915" evidence="3">
    <location>
        <begin position="20"/>
        <end position="1153"/>
    </location>
</feature>
<feature type="compositionally biased region" description="Polar residues" evidence="2">
    <location>
        <begin position="848"/>
        <end position="857"/>
    </location>
</feature>
<organism evidence="5 6">
    <name type="scientific">Aplysia californica</name>
    <name type="common">California sea hare</name>
    <dbReference type="NCBI Taxonomy" id="6500"/>
    <lineage>
        <taxon>Eukaryota</taxon>
        <taxon>Metazoa</taxon>
        <taxon>Spiralia</taxon>
        <taxon>Lophotrochozoa</taxon>
        <taxon>Mollusca</taxon>
        <taxon>Gastropoda</taxon>
        <taxon>Heterobranchia</taxon>
        <taxon>Euthyneura</taxon>
        <taxon>Tectipleura</taxon>
        <taxon>Aplysiida</taxon>
        <taxon>Aplysioidea</taxon>
        <taxon>Aplysiidae</taxon>
        <taxon>Aplysia</taxon>
    </lineage>
</organism>
<feature type="compositionally biased region" description="Basic and acidic residues" evidence="2">
    <location>
        <begin position="985"/>
        <end position="995"/>
    </location>
</feature>
<evidence type="ECO:0000256" key="2">
    <source>
        <dbReference type="SAM" id="MobiDB-lite"/>
    </source>
</evidence>
<feature type="compositionally biased region" description="Basic and acidic residues" evidence="2">
    <location>
        <begin position="588"/>
        <end position="612"/>
    </location>
</feature>
<keyword evidence="1 3" id="KW-0732">Signal</keyword>
<dbReference type="InterPro" id="IPR028994">
    <property type="entry name" value="Integrin_alpha_N"/>
</dbReference>
<dbReference type="PANTHER" id="PTHR16026:SF0">
    <property type="entry name" value="CARTILAGE ACIDIC PROTEIN 1"/>
    <property type="match status" value="1"/>
</dbReference>